<name>A0A4V1AQ91_9MOLU</name>
<accession>A0A4V1AQ91</accession>
<gene>
    <name evidence="1" type="primary">ruvA</name>
    <name evidence="1" type="ORF">SGLAD_v1c04800</name>
</gene>
<keyword evidence="1" id="KW-0067">ATP-binding</keyword>
<evidence type="ECO:0000313" key="1">
    <source>
        <dbReference type="EMBL" id="QBQ07679.1"/>
    </source>
</evidence>
<dbReference type="GO" id="GO:0004386">
    <property type="term" value="F:helicase activity"/>
    <property type="evidence" value="ECO:0007669"/>
    <property type="project" value="UniProtKB-KW"/>
</dbReference>
<proteinExistence type="predicted"/>
<dbReference type="AlphaFoldDB" id="A0A4V1AQ91"/>
<dbReference type="EMBL" id="CP038013">
    <property type="protein sequence ID" value="QBQ07679.1"/>
    <property type="molecule type" value="Genomic_DNA"/>
</dbReference>
<dbReference type="Proteomes" id="UP000294309">
    <property type="component" value="Chromosome"/>
</dbReference>
<keyword evidence="2" id="KW-1185">Reference proteome</keyword>
<evidence type="ECO:0000313" key="2">
    <source>
        <dbReference type="Proteomes" id="UP000294309"/>
    </source>
</evidence>
<dbReference type="OrthoDB" id="389406at2"/>
<keyword evidence="1" id="KW-0378">Hydrolase</keyword>
<protein>
    <submittedName>
        <fullName evidence="1">Holliday junction DNA helicase RuvA</fullName>
    </submittedName>
</protein>
<organism evidence="1 2">
    <name type="scientific">Spiroplasma gladiatoris</name>
    <dbReference type="NCBI Taxonomy" id="2143"/>
    <lineage>
        <taxon>Bacteria</taxon>
        <taxon>Bacillati</taxon>
        <taxon>Mycoplasmatota</taxon>
        <taxon>Mollicutes</taxon>
        <taxon>Entomoplasmatales</taxon>
        <taxon>Spiroplasmataceae</taxon>
        <taxon>Spiroplasma</taxon>
    </lineage>
</organism>
<dbReference type="RefSeq" id="WP_134297469.1">
    <property type="nucleotide sequence ID" value="NZ_CP038013.1"/>
</dbReference>
<reference evidence="1 2" key="1">
    <citation type="submission" date="2019-03" db="EMBL/GenBank/DDBJ databases">
        <title>Complete genome sequence of Spiroplasma gladiatoris TG-1 (DSM 22552).</title>
        <authorList>
            <person name="Lin Y.-C."/>
            <person name="Chou L."/>
            <person name="Kuo C.-H."/>
        </authorList>
    </citation>
    <scope>NUCLEOTIDE SEQUENCE [LARGE SCALE GENOMIC DNA]</scope>
    <source>
        <strain evidence="1 2">TG-1</strain>
    </source>
</reference>
<keyword evidence="1" id="KW-0547">Nucleotide-binding</keyword>
<keyword evidence="1" id="KW-0347">Helicase</keyword>
<dbReference type="KEGG" id="sgq:SGLAD_v1c04800"/>
<sequence length="185" mass="21812">MYYLNAKVIEVYNNEVLVEVNNIGYKGIIVSKNIKDIKVGKNQKIYFYNYRNEYTDEYLFFINEQILNLAKTLLQIKFFGIKTLLALFYSLDYEELIEAVKSKHYDLIKEKTSIKESLVKEIFVIVGSKVLNIKYNKKQMEVINSLHKLGYKFSSIYQAISQVDDKLDEELLFKNTLVKLNEIKC</sequence>